<protein>
    <submittedName>
        <fullName evidence="1">Uncharacterized protein</fullName>
    </submittedName>
</protein>
<organism evidence="1 2">
    <name type="scientific">Dawidia soli</name>
    <dbReference type="NCBI Taxonomy" id="2782352"/>
    <lineage>
        <taxon>Bacteria</taxon>
        <taxon>Pseudomonadati</taxon>
        <taxon>Bacteroidota</taxon>
        <taxon>Cytophagia</taxon>
        <taxon>Cytophagales</taxon>
        <taxon>Chryseotaleaceae</taxon>
        <taxon>Dawidia</taxon>
    </lineage>
</organism>
<keyword evidence="2" id="KW-1185">Reference proteome</keyword>
<dbReference type="Proteomes" id="UP001319180">
    <property type="component" value="Unassembled WGS sequence"/>
</dbReference>
<dbReference type="AlphaFoldDB" id="A0AAP2GGJ1"/>
<sequence>MKAVARRAESLFSIFLGGGVEHEFFVLETEWLNLPGSIRSFLEPYKWMGYIQIIDEEEVPGTIIFEYKRKYSRGLTADDAIVLYYCIVNEMRLLSADPFLAGIASQMNVQVLQDSDLERQGEHVVVGRPEDFWLNEFENLPPWLDDLGRGDLT</sequence>
<proteinExistence type="predicted"/>
<evidence type="ECO:0000313" key="2">
    <source>
        <dbReference type="Proteomes" id="UP001319180"/>
    </source>
</evidence>
<accession>A0AAP2GGJ1</accession>
<gene>
    <name evidence="1" type="ORF">KK078_06410</name>
</gene>
<name>A0AAP2GGJ1_9BACT</name>
<reference evidence="1 2" key="1">
    <citation type="submission" date="2021-05" db="EMBL/GenBank/DDBJ databases">
        <title>A Polyphasic approach of four new species of the genus Ohtaekwangia: Ohtaekwangia histidinii sp. nov., Ohtaekwangia cretensis sp. nov., Ohtaekwangia indiensis sp. nov., Ohtaekwangia reichenbachii sp. nov. from diverse environment.</title>
        <authorList>
            <person name="Octaviana S."/>
        </authorList>
    </citation>
    <scope>NUCLEOTIDE SEQUENCE [LARGE SCALE GENOMIC DNA]</scope>
    <source>
        <strain evidence="1 2">PWU37</strain>
    </source>
</reference>
<dbReference type="RefSeq" id="WP_254089419.1">
    <property type="nucleotide sequence ID" value="NZ_JAHESC010000006.1"/>
</dbReference>
<dbReference type="EMBL" id="JAHESC010000006">
    <property type="protein sequence ID" value="MBT1686181.1"/>
    <property type="molecule type" value="Genomic_DNA"/>
</dbReference>
<evidence type="ECO:0000313" key="1">
    <source>
        <dbReference type="EMBL" id="MBT1686181.1"/>
    </source>
</evidence>
<comment type="caution">
    <text evidence="1">The sequence shown here is derived from an EMBL/GenBank/DDBJ whole genome shotgun (WGS) entry which is preliminary data.</text>
</comment>